<accession>A0A9W8J2N9</accession>
<dbReference type="Proteomes" id="UP001140091">
    <property type="component" value="Unassembled WGS sequence"/>
</dbReference>
<gene>
    <name evidence="2" type="ORF">H1R20_g13698</name>
</gene>
<keyword evidence="3" id="KW-1185">Reference proteome</keyword>
<protein>
    <submittedName>
        <fullName evidence="2">Uncharacterized protein</fullName>
    </submittedName>
</protein>
<dbReference type="Gene3D" id="3.90.640.10">
    <property type="entry name" value="Actin, Chain A, domain 4"/>
    <property type="match status" value="1"/>
</dbReference>
<feature type="region of interest" description="Disordered" evidence="1">
    <location>
        <begin position="62"/>
        <end position="85"/>
    </location>
</feature>
<reference evidence="2" key="1">
    <citation type="submission" date="2022-06" db="EMBL/GenBank/DDBJ databases">
        <title>Genome Sequence of Candolleomyces eurysporus.</title>
        <authorList>
            <person name="Buettner E."/>
        </authorList>
    </citation>
    <scope>NUCLEOTIDE SEQUENCE</scope>
    <source>
        <strain evidence="2">VTCC 930004</strain>
    </source>
</reference>
<comment type="caution">
    <text evidence="2">The sequence shown here is derived from an EMBL/GenBank/DDBJ whole genome shotgun (WGS) entry which is preliminary data.</text>
</comment>
<proteinExistence type="predicted"/>
<evidence type="ECO:0000313" key="3">
    <source>
        <dbReference type="Proteomes" id="UP001140091"/>
    </source>
</evidence>
<dbReference type="OrthoDB" id="29851at2759"/>
<evidence type="ECO:0000313" key="2">
    <source>
        <dbReference type="EMBL" id="KAJ2923395.1"/>
    </source>
</evidence>
<sequence length="191" mass="20924">MESAISFSSEELYIGYQVKERLVQKAKDSIAISLAQTSPVIRRPTFPDTTVYEVEILQPAPSPFPAPSNPTLKVNSPQANTPRSEPTCTTRILTLFEQQVHWQVLEEAAAAASNPTSATWVRYDASPLLPDRTQLIFSVGSPSTSLSLLSIRKGLSEVLSSSYHLDVGVNQIGNKLIKHFAAISLKSHKSF</sequence>
<feature type="non-terminal residue" evidence="2">
    <location>
        <position position="191"/>
    </location>
</feature>
<evidence type="ECO:0000256" key="1">
    <source>
        <dbReference type="SAM" id="MobiDB-lite"/>
    </source>
</evidence>
<name>A0A9W8J2N9_9AGAR</name>
<dbReference type="Gene3D" id="3.30.420.40">
    <property type="match status" value="2"/>
</dbReference>
<dbReference type="EMBL" id="JANBPK010001347">
    <property type="protein sequence ID" value="KAJ2923395.1"/>
    <property type="molecule type" value="Genomic_DNA"/>
</dbReference>
<feature type="compositionally biased region" description="Polar residues" evidence="1">
    <location>
        <begin position="71"/>
        <end position="85"/>
    </location>
</feature>
<dbReference type="AlphaFoldDB" id="A0A9W8J2N9"/>
<organism evidence="2 3">
    <name type="scientific">Candolleomyces eurysporus</name>
    <dbReference type="NCBI Taxonomy" id="2828524"/>
    <lineage>
        <taxon>Eukaryota</taxon>
        <taxon>Fungi</taxon>
        <taxon>Dikarya</taxon>
        <taxon>Basidiomycota</taxon>
        <taxon>Agaricomycotina</taxon>
        <taxon>Agaricomycetes</taxon>
        <taxon>Agaricomycetidae</taxon>
        <taxon>Agaricales</taxon>
        <taxon>Agaricineae</taxon>
        <taxon>Psathyrellaceae</taxon>
        <taxon>Candolleomyces</taxon>
    </lineage>
</organism>